<gene>
    <name evidence="1" type="ORF">FGO68_gene4361</name>
</gene>
<sequence length="76" mass="8763">MIQIMNMYNNRFIGQSVKRLIGLILHIIELQQPSFQNSQYAKKESNSQLILVSGNYLLAEMHETGLISIILKKDQD</sequence>
<name>A0A8J8NGZ6_HALGN</name>
<proteinExistence type="predicted"/>
<evidence type="ECO:0000313" key="1">
    <source>
        <dbReference type="EMBL" id="TNV74519.1"/>
    </source>
</evidence>
<evidence type="ECO:0000313" key="2">
    <source>
        <dbReference type="Proteomes" id="UP000785679"/>
    </source>
</evidence>
<dbReference type="EMBL" id="RRYP01016906">
    <property type="protein sequence ID" value="TNV74519.1"/>
    <property type="molecule type" value="Genomic_DNA"/>
</dbReference>
<reference evidence="1" key="1">
    <citation type="submission" date="2019-06" db="EMBL/GenBank/DDBJ databases">
        <authorList>
            <person name="Zheng W."/>
        </authorList>
    </citation>
    <scope>NUCLEOTIDE SEQUENCE</scope>
    <source>
        <strain evidence="1">QDHG01</strain>
    </source>
</reference>
<dbReference type="Proteomes" id="UP000785679">
    <property type="component" value="Unassembled WGS sequence"/>
</dbReference>
<protein>
    <submittedName>
        <fullName evidence="1">Uncharacterized protein</fullName>
    </submittedName>
</protein>
<dbReference type="AlphaFoldDB" id="A0A8J8NGZ6"/>
<organism evidence="1 2">
    <name type="scientific">Halteria grandinella</name>
    <dbReference type="NCBI Taxonomy" id="5974"/>
    <lineage>
        <taxon>Eukaryota</taxon>
        <taxon>Sar</taxon>
        <taxon>Alveolata</taxon>
        <taxon>Ciliophora</taxon>
        <taxon>Intramacronucleata</taxon>
        <taxon>Spirotrichea</taxon>
        <taxon>Stichotrichia</taxon>
        <taxon>Sporadotrichida</taxon>
        <taxon>Halteriidae</taxon>
        <taxon>Halteria</taxon>
    </lineage>
</organism>
<accession>A0A8J8NGZ6</accession>
<comment type="caution">
    <text evidence="1">The sequence shown here is derived from an EMBL/GenBank/DDBJ whole genome shotgun (WGS) entry which is preliminary data.</text>
</comment>
<keyword evidence="2" id="KW-1185">Reference proteome</keyword>